<evidence type="ECO:0000259" key="1">
    <source>
        <dbReference type="Pfam" id="PF19502"/>
    </source>
</evidence>
<evidence type="ECO:0000313" key="2">
    <source>
        <dbReference type="EMBL" id="OGM54870.1"/>
    </source>
</evidence>
<dbReference type="SUPFAM" id="SSF81301">
    <property type="entry name" value="Nucleotidyltransferase"/>
    <property type="match status" value="1"/>
</dbReference>
<protein>
    <recommendedName>
        <fullName evidence="1">DUF6036 domain-containing protein</fullName>
    </recommendedName>
</protein>
<gene>
    <name evidence="2" type="ORF">A3E44_01795</name>
</gene>
<dbReference type="InterPro" id="IPR045792">
    <property type="entry name" value="DUF6036"/>
</dbReference>
<dbReference type="AlphaFoldDB" id="A0A1F8ATB6"/>
<dbReference type="EMBL" id="MGGW01000009">
    <property type="protein sequence ID" value="OGM54870.1"/>
    <property type="molecule type" value="Genomic_DNA"/>
</dbReference>
<accession>A0A1F8ATB6</accession>
<proteinExistence type="predicted"/>
<dbReference type="InterPro" id="IPR043519">
    <property type="entry name" value="NT_sf"/>
</dbReference>
<reference evidence="2 3" key="1">
    <citation type="journal article" date="2016" name="Nat. Commun.">
        <title>Thousands of microbial genomes shed light on interconnected biogeochemical processes in an aquifer system.</title>
        <authorList>
            <person name="Anantharaman K."/>
            <person name="Brown C.T."/>
            <person name="Hug L.A."/>
            <person name="Sharon I."/>
            <person name="Castelle C.J."/>
            <person name="Probst A.J."/>
            <person name="Thomas B.C."/>
            <person name="Singh A."/>
            <person name="Wilkins M.J."/>
            <person name="Karaoz U."/>
            <person name="Brodie E.L."/>
            <person name="Williams K.H."/>
            <person name="Hubbard S.S."/>
            <person name="Banfield J.F."/>
        </authorList>
    </citation>
    <scope>NUCLEOTIDE SEQUENCE [LARGE SCALE GENOMIC DNA]</scope>
</reference>
<dbReference type="Gene3D" id="3.30.460.40">
    <property type="match status" value="1"/>
</dbReference>
<name>A0A1F8ATB6_9BACT</name>
<sequence length="203" mass="24064">MTYYTDIITGKSWELLKKLKKSYEFILIGGWAVYLYTRVLKSKDIDVVVEYEQLERLKQEFELSKNERLKKYEARVEELQIDIYLPFYSNPGIPAEKIEEYTVLVEGFRLPAVELLAILKQKAFVERVRSTKGRKDLVDLVSLFRLPGFKWSKYKAMVEKYQLTEQAQKVSGLIDETKEINELDLNVHKFLRIKKQFGFFKVD</sequence>
<feature type="domain" description="DUF6036" evidence="1">
    <location>
        <begin position="14"/>
        <end position="83"/>
    </location>
</feature>
<dbReference type="Pfam" id="PF19502">
    <property type="entry name" value="DUF6036"/>
    <property type="match status" value="1"/>
</dbReference>
<organism evidence="2 3">
    <name type="scientific">Candidatus Woesebacteria bacterium RIFCSPHIGHO2_12_FULL_41_24</name>
    <dbReference type="NCBI Taxonomy" id="1802510"/>
    <lineage>
        <taxon>Bacteria</taxon>
        <taxon>Candidatus Woeseibacteriota</taxon>
    </lineage>
</organism>
<comment type="caution">
    <text evidence="2">The sequence shown here is derived from an EMBL/GenBank/DDBJ whole genome shotgun (WGS) entry which is preliminary data.</text>
</comment>
<dbReference type="Proteomes" id="UP000178603">
    <property type="component" value="Unassembled WGS sequence"/>
</dbReference>
<evidence type="ECO:0000313" key="3">
    <source>
        <dbReference type="Proteomes" id="UP000178603"/>
    </source>
</evidence>